<proteinExistence type="predicted"/>
<gene>
    <name evidence="2" type="ORF">SMSP2_01658</name>
</gene>
<dbReference type="EMBL" id="CP019646">
    <property type="protein sequence ID" value="AQQ71287.1"/>
    <property type="molecule type" value="Genomic_DNA"/>
</dbReference>
<accession>A0A1Q2MG55</accession>
<reference evidence="3" key="1">
    <citation type="submission" date="2017-02" db="EMBL/GenBank/DDBJ databases">
        <title>Comparative genomics and description of representatives of a novel lineage of planctomycetes thriving in anoxic sediments.</title>
        <authorList>
            <person name="Spring S."/>
            <person name="Bunk B."/>
            <person name="Sproer C."/>
        </authorList>
    </citation>
    <scope>NUCLEOTIDE SEQUENCE [LARGE SCALE GENOMIC DNA]</scope>
    <source>
        <strain evidence="3">SM-Chi-D1</strain>
    </source>
</reference>
<dbReference type="RefSeq" id="WP_146683478.1">
    <property type="nucleotide sequence ID" value="NZ_CP019646.1"/>
</dbReference>
<evidence type="ECO:0000256" key="1">
    <source>
        <dbReference type="SAM" id="SignalP"/>
    </source>
</evidence>
<evidence type="ECO:0008006" key="4">
    <source>
        <dbReference type="Google" id="ProtNLM"/>
    </source>
</evidence>
<dbReference type="AlphaFoldDB" id="A0A1Q2MG55"/>
<evidence type="ECO:0000313" key="3">
    <source>
        <dbReference type="Proteomes" id="UP000188181"/>
    </source>
</evidence>
<feature type="chain" id="PRO_5012953149" description="TIGR03790 family protein" evidence="1">
    <location>
        <begin position="19"/>
        <end position="530"/>
    </location>
</feature>
<dbReference type="NCBIfam" id="TIGR03790">
    <property type="entry name" value="TIGR03790 family protein"/>
    <property type="match status" value="1"/>
</dbReference>
<dbReference type="OrthoDB" id="9771443at2"/>
<evidence type="ECO:0000313" key="2">
    <source>
        <dbReference type="EMBL" id="AQQ71287.1"/>
    </source>
</evidence>
<keyword evidence="3" id="KW-1185">Reference proteome</keyword>
<dbReference type="Proteomes" id="UP000188181">
    <property type="component" value="Chromosome"/>
</dbReference>
<name>A0A1Q2MG55_9BACT</name>
<dbReference type="KEGG" id="pbas:SMSP2_01658"/>
<protein>
    <recommendedName>
        <fullName evidence="4">TIGR03790 family protein</fullName>
    </recommendedName>
</protein>
<dbReference type="STRING" id="1851148.SMSP2_01658"/>
<sequence length="530" mass="57988" precursor="true">MFLCRLMFAASICFLAFAAAAEPAEKDGNSPKGGHFSPEQVIVIADAGLDDSMRVAEYYAEKRGVPAENILRLELGGEVVSDIGKSDYEKKVKAPVKAFIDAWQGDQPPRCIVTTYGMPYRIRSYRPADSDGKKKQALEQYHAAALSEFEQTWSRAMAIAGDPSGIDVTQSSIAEKLPKVSNSFNQALQKIGAMGSGSAQSMRLQDFLGLYYSMYGLDMTEALCSRLKVDFALNGHSKDKPELAELVHPRNYVPDADAEVPDEEAIENYKNRFGLTGLLVRLELDIDALTGRETGAALDSELAMVNCGEYSLYKWQTNELKGDVASADSKTLIVSRLDGPTADIACSLVDGAMIAEQIGLNGLACFDSRGYTSGSKPGLDVYDVDIVTAYRNFKDAGWKCILDRTESVFPVGKCDGTAVYCGWYSLKNYKPAFSFVPGAVGYHIASWEAVDMRNVQSNQWVPGLLNDGITATIGAVAEPYLQSFPLPSEFFASLLEGYSLGEAYFNTLPFNSWQQMLIGDPLYRPFGEKK</sequence>
<feature type="signal peptide" evidence="1">
    <location>
        <begin position="1"/>
        <end position="18"/>
    </location>
</feature>
<keyword evidence="1" id="KW-0732">Signal</keyword>
<dbReference type="InterPro" id="IPR022265">
    <property type="entry name" value="CHP03790"/>
</dbReference>
<organism evidence="2 3">
    <name type="scientific">Limihaloglobus sulfuriphilus</name>
    <dbReference type="NCBI Taxonomy" id="1851148"/>
    <lineage>
        <taxon>Bacteria</taxon>
        <taxon>Pseudomonadati</taxon>
        <taxon>Planctomycetota</taxon>
        <taxon>Phycisphaerae</taxon>
        <taxon>Sedimentisphaerales</taxon>
        <taxon>Sedimentisphaeraceae</taxon>
        <taxon>Limihaloglobus</taxon>
    </lineage>
</organism>